<evidence type="ECO:0000313" key="1">
    <source>
        <dbReference type="EMBL" id="AGH94247.1"/>
    </source>
</evidence>
<gene>
    <name evidence="1" type="ORF">A11Q_27</name>
</gene>
<evidence type="ECO:0000313" key="2">
    <source>
        <dbReference type="Proteomes" id="UP000012040"/>
    </source>
</evidence>
<dbReference type="HOGENOM" id="CLU_1248618_0_0_7"/>
<reference evidence="1 2" key="1">
    <citation type="journal article" date="2013" name="ISME J.">
        <title>By their genes ye shall know them: genomic signatures of predatory bacteria.</title>
        <authorList>
            <person name="Pasternak Z."/>
            <person name="Pietrokovski S."/>
            <person name="Rotem O."/>
            <person name="Gophna U."/>
            <person name="Lurie-Weinberger M.N."/>
            <person name="Jurkevitch E."/>
        </authorList>
    </citation>
    <scope>NUCLEOTIDE SEQUENCE [LARGE SCALE GENOMIC DNA]</scope>
    <source>
        <strain evidence="1 2">JSS</strain>
    </source>
</reference>
<keyword evidence="2" id="KW-1185">Reference proteome</keyword>
<dbReference type="AlphaFoldDB" id="M4V4I9"/>
<name>M4V4I9_9BACT</name>
<dbReference type="EMBL" id="CP003537">
    <property type="protein sequence ID" value="AGH94247.1"/>
    <property type="molecule type" value="Genomic_DNA"/>
</dbReference>
<organism evidence="1 2">
    <name type="scientific">Pseudobdellovibrio exovorus JSS</name>
    <dbReference type="NCBI Taxonomy" id="1184267"/>
    <lineage>
        <taxon>Bacteria</taxon>
        <taxon>Pseudomonadati</taxon>
        <taxon>Bdellovibrionota</taxon>
        <taxon>Bdellovibrionia</taxon>
        <taxon>Bdellovibrionales</taxon>
        <taxon>Pseudobdellovibrionaceae</taxon>
        <taxon>Pseudobdellovibrio</taxon>
    </lineage>
</organism>
<proteinExistence type="predicted"/>
<accession>M4V4I9</accession>
<sequence>MLHLEIQNVMSMKTLKKNFFKRNFLAFPKGNLHIFAIFILAFGLCLVAKAEEFDLDVLDLDVVSTDSIKTISFHNETFFINVDKKDANEDLKTLYLHMEGAGNFSKRLVYHKFKQENGVLGVVQETKSFFTDLKKDSPTAEFRVYTAADKVTKCIEFVYERGTHWQYVLVKVSPEEDGKISMSEYAHRAELANQTISFEEFKAENMQKREALWKELRELPF</sequence>
<dbReference type="PATRIC" id="fig|1184267.3.peg.29"/>
<protein>
    <submittedName>
        <fullName evidence="1">Uncharacterized protein</fullName>
    </submittedName>
</protein>
<dbReference type="Proteomes" id="UP000012040">
    <property type="component" value="Chromosome"/>
</dbReference>
<dbReference type="KEGG" id="bex:A11Q_27"/>